<dbReference type="SMART" id="SM01368">
    <property type="entry name" value="RB_A"/>
    <property type="match status" value="1"/>
</dbReference>
<feature type="compositionally biased region" description="Basic and acidic residues" evidence="1">
    <location>
        <begin position="292"/>
        <end position="312"/>
    </location>
</feature>
<dbReference type="PANTHER" id="PTHR13742:SF17">
    <property type="entry name" value="RE32990P-RELATED"/>
    <property type="match status" value="1"/>
</dbReference>
<feature type="region of interest" description="Disordered" evidence="1">
    <location>
        <begin position="133"/>
        <end position="189"/>
    </location>
</feature>
<dbReference type="GO" id="GO:0005634">
    <property type="term" value="C:nucleus"/>
    <property type="evidence" value="ECO:0007669"/>
    <property type="project" value="InterPro"/>
</dbReference>
<dbReference type="OrthoDB" id="844594at2759"/>
<dbReference type="SUPFAM" id="SSF47954">
    <property type="entry name" value="Cyclin-like"/>
    <property type="match status" value="2"/>
</dbReference>
<dbReference type="PANTHER" id="PTHR13742">
    <property type="entry name" value="RETINOBLASTOMA-ASSOCIATED PROTEIN RB -RELATED"/>
    <property type="match status" value="1"/>
</dbReference>
<dbReference type="InterPro" id="IPR028309">
    <property type="entry name" value="RB_fam"/>
</dbReference>
<evidence type="ECO:0000313" key="4">
    <source>
        <dbReference type="Proteomes" id="UP000198341"/>
    </source>
</evidence>
<dbReference type="STRING" id="41875.K8FDA0"/>
<dbReference type="GO" id="GO:0030154">
    <property type="term" value="P:cell differentiation"/>
    <property type="evidence" value="ECO:0007669"/>
    <property type="project" value="TreeGrafter"/>
</dbReference>
<evidence type="ECO:0000313" key="3">
    <source>
        <dbReference type="EMBL" id="CCO20273.1"/>
    </source>
</evidence>
<sequence>MKKKKLPEKENDEEEKDESKIDSFLHPIDASLTHLASKIERVCFPSLRAREILGEEKEASDGVTKNLWHCVIAYVVLTSHAHTNEYFVKKNLGDVLIHFRVNAADFFTACRTFACVCAKPLRKILREETKHPLLKGDERDEDEDESEDGDENARKRQKTEDKKDDEDTKTKKAPTRKTKSPKLNADDSEDLEIAEMKRLEQFLGMDNLRASFAFSKVIATKFEQFCKTHFRVDETLGRAYCRFAWNAFSLTKVKLGTSLFEDEDNEEDGDDKKAKEKPKLMLSSRHKKRKGTYAEKKETIKKEEAERRESNNKKVSSHTTHAGGVPNLYEQFHLLVAIQAFALTNAPETCLRTSLENMLSMTEKDPETGEPLALESLCRSSKTKLASCQKMLKNIEKLHESILKEKNTLRKKYFEKNKKNKTAMENVKLASDIFEREYVEAVREKFGCRAINEKLYVPFLLAEEEIDEEKQREKNLPAPFDVLKGDLREQPIGFARLRAATPMHKKDKSFTFRTGSAVEAAVAVATAATTTAAATNTTNNIGGTFIPPTPQSPYAGFNKTVAGVAVDYNNVQNTPISNVMYGVEWIDRIVSPSSNNVDNTQQNDETLRLLRECIRTKNNDKDKLQDAYARAERMITKCNTLTREDAFTNLNAAAKRGNVSKSLDNIVDNRATDALAVFKYFFRAILRDEINRMEATTTMTTTNANTISDSTKRAISMLVDSKRFVEVVVALSVEVVSVARNGVHLSTSSGIYDVGPSFTGNGGNRAITLRFPAIPNAIGLNAFDVLNGIEPFVRSRPEMPREIRAYFGRIEESMLEKLSWKKDSSLYPLLRVATTKSGAKKKNIGETAAIAAAAAAAAAKSEDNITNNNNNNDNNDIHSNSANQIAAVLLGGTLASGQKVTKPLSKHHTARSLTHMQQFDRNVLGKGGGGRGGDSNDDSPIDEEKKKALDVAQMAHTALRSPPRTTTIIGSGHMSAFSPLKTSAFTAFSTPARRASDNANMGSSSSDVERISGIAHAQQQQYNRAVSSPGVGAKIPLPLPDKYAVDDDDDDDFEIDDEKRRAKASLDVFFAKVLRLAAVRLADICARLHVNQEVTRRAFQICEFVVFEKTSLLYNRHLDQIILASIYGACKIASSEQDRNVKFKDIVYRYHKQPQCVEEVFWSCPLTVTNPGLEVVSRGDIIAFYNKQFVPNVRPFMLQLRKGGGGGAGGGNSDDALTTKSQKTTTTTTTTTKMTSTPKRPKAAGTTMTAIQSTPNRSRVHFDSEALLKSPIREVKGTAGAGNVYVSPMRPETREKAFVHSNNRGGVHDDENTNAALLHHTFASPARRTTGGGRKSPSDTKTGNIIALVGQSDFHEINETLSQKSKQD</sequence>
<feature type="region of interest" description="Disordered" evidence="1">
    <location>
        <begin position="900"/>
        <end position="942"/>
    </location>
</feature>
<dbReference type="GO" id="GO:0000785">
    <property type="term" value="C:chromatin"/>
    <property type="evidence" value="ECO:0007669"/>
    <property type="project" value="TreeGrafter"/>
</dbReference>
<dbReference type="Pfam" id="PF01858">
    <property type="entry name" value="RB_A"/>
    <property type="match status" value="1"/>
</dbReference>
<feature type="compositionally biased region" description="Basic and acidic residues" evidence="1">
    <location>
        <begin position="151"/>
        <end position="170"/>
    </location>
</feature>
<feature type="region of interest" description="Disordered" evidence="1">
    <location>
        <begin position="262"/>
        <end position="322"/>
    </location>
</feature>
<accession>K8FDA0</accession>
<dbReference type="GeneID" id="19011306"/>
<feature type="region of interest" description="Disordered" evidence="1">
    <location>
        <begin position="1"/>
        <end position="20"/>
    </location>
</feature>
<keyword evidence="4" id="KW-1185">Reference proteome</keyword>
<feature type="compositionally biased region" description="Low complexity" evidence="1">
    <location>
        <begin position="1218"/>
        <end position="1237"/>
    </location>
</feature>
<evidence type="ECO:0000256" key="1">
    <source>
        <dbReference type="SAM" id="MobiDB-lite"/>
    </source>
</evidence>
<dbReference type="Gene3D" id="1.10.472.10">
    <property type="entry name" value="Cyclin-like"/>
    <property type="match status" value="2"/>
</dbReference>
<dbReference type="InterPro" id="IPR002720">
    <property type="entry name" value="RB_A"/>
</dbReference>
<dbReference type="GO" id="GO:0005667">
    <property type="term" value="C:transcription regulator complex"/>
    <property type="evidence" value="ECO:0007669"/>
    <property type="project" value="TreeGrafter"/>
</dbReference>
<protein>
    <recommendedName>
        <fullName evidence="2">Retinoblastoma-associated protein A-box domain-containing protein</fullName>
    </recommendedName>
</protein>
<dbReference type="Pfam" id="PF01857">
    <property type="entry name" value="RB_B"/>
    <property type="match status" value="1"/>
</dbReference>
<dbReference type="eggNOG" id="KOG1010">
    <property type="taxonomic scope" value="Eukaryota"/>
</dbReference>
<dbReference type="RefSeq" id="XP_007508656.1">
    <property type="nucleotide sequence ID" value="XM_007508594.1"/>
</dbReference>
<dbReference type="InterPro" id="IPR036915">
    <property type="entry name" value="Cyclin-like_sf"/>
</dbReference>
<dbReference type="InterPro" id="IPR002719">
    <property type="entry name" value="RB_B"/>
</dbReference>
<dbReference type="Proteomes" id="UP000198341">
    <property type="component" value="Chromosome 16"/>
</dbReference>
<dbReference type="EMBL" id="FO082263">
    <property type="protein sequence ID" value="CCO20273.1"/>
    <property type="molecule type" value="Genomic_DNA"/>
</dbReference>
<dbReference type="KEGG" id="bpg:Bathy16g01700"/>
<dbReference type="GO" id="GO:2000134">
    <property type="term" value="P:negative regulation of G1/S transition of mitotic cell cycle"/>
    <property type="evidence" value="ECO:0007669"/>
    <property type="project" value="TreeGrafter"/>
</dbReference>
<feature type="compositionally biased region" description="Acidic residues" evidence="1">
    <location>
        <begin position="139"/>
        <end position="150"/>
    </location>
</feature>
<feature type="region of interest" description="Disordered" evidence="1">
    <location>
        <begin position="1323"/>
        <end position="1343"/>
    </location>
</feature>
<dbReference type="GO" id="GO:0000977">
    <property type="term" value="F:RNA polymerase II transcription regulatory region sequence-specific DNA binding"/>
    <property type="evidence" value="ECO:0007669"/>
    <property type="project" value="TreeGrafter"/>
</dbReference>
<gene>
    <name evidence="3" type="ordered locus">Bathy16g01700</name>
</gene>
<feature type="compositionally biased region" description="Basic residues" evidence="1">
    <location>
        <begin position="171"/>
        <end position="180"/>
    </location>
</feature>
<name>K8FDA0_9CHLO</name>
<evidence type="ECO:0000259" key="2">
    <source>
        <dbReference type="SMART" id="SM01368"/>
    </source>
</evidence>
<feature type="domain" description="Retinoblastoma-associated protein A-box" evidence="2">
    <location>
        <begin position="574"/>
        <end position="830"/>
    </location>
</feature>
<feature type="region of interest" description="Disordered" evidence="1">
    <location>
        <begin position="1204"/>
        <end position="1248"/>
    </location>
</feature>
<feature type="compositionally biased region" description="Polar residues" evidence="1">
    <location>
        <begin position="911"/>
        <end position="920"/>
    </location>
</feature>
<proteinExistence type="predicted"/>
<dbReference type="GO" id="GO:0006357">
    <property type="term" value="P:regulation of transcription by RNA polymerase II"/>
    <property type="evidence" value="ECO:0007669"/>
    <property type="project" value="InterPro"/>
</dbReference>
<feature type="compositionally biased region" description="Basic and acidic residues" evidence="1">
    <location>
        <begin position="270"/>
        <end position="279"/>
    </location>
</feature>
<reference evidence="3 4" key="1">
    <citation type="submission" date="2011-10" db="EMBL/GenBank/DDBJ databases">
        <authorList>
            <person name="Genoscope - CEA"/>
        </authorList>
    </citation>
    <scope>NUCLEOTIDE SEQUENCE [LARGE SCALE GENOMIC DNA]</scope>
    <source>
        <strain evidence="3 4">RCC 1105</strain>
    </source>
</reference>
<organism evidence="3 4">
    <name type="scientific">Bathycoccus prasinos</name>
    <dbReference type="NCBI Taxonomy" id="41875"/>
    <lineage>
        <taxon>Eukaryota</taxon>
        <taxon>Viridiplantae</taxon>
        <taxon>Chlorophyta</taxon>
        <taxon>Mamiellophyceae</taxon>
        <taxon>Mamiellales</taxon>
        <taxon>Bathycoccaceae</taxon>
        <taxon>Bathycoccus</taxon>
    </lineage>
</organism>